<dbReference type="InterPro" id="IPR052920">
    <property type="entry name" value="DNA-binding_regulatory"/>
</dbReference>
<evidence type="ECO:0000313" key="2">
    <source>
        <dbReference type="EMBL" id="POH36298.1"/>
    </source>
</evidence>
<comment type="caution">
    <text evidence="2">The sequence shown here is derived from an EMBL/GenBank/DDBJ whole genome shotgun (WGS) entry which is preliminary data.</text>
</comment>
<accession>A0A2P4R4T4</accession>
<gene>
    <name evidence="2" type="ORF">C2R26_09065</name>
</gene>
<dbReference type="AlphaFoldDB" id="A0A2P4R4T4"/>
<reference evidence="2" key="1">
    <citation type="submission" date="2018-01" db="EMBL/GenBank/DDBJ databases">
        <title>Genome sequnecing of Lactobacillus formosensis KACC 18721.</title>
        <authorList>
            <person name="Kim S.-J."/>
            <person name="Heo J."/>
        </authorList>
    </citation>
    <scope>NUCLEOTIDE SEQUENCE</scope>
    <source>
        <strain evidence="2">KACC 18721</strain>
    </source>
</reference>
<dbReference type="GO" id="GO:0016787">
    <property type="term" value="F:hydrolase activity"/>
    <property type="evidence" value="ECO:0007669"/>
    <property type="project" value="UniProtKB-KW"/>
</dbReference>
<organism evidence="2">
    <name type="scientific">Companilactobacillus formosensis</name>
    <dbReference type="NCBI Taxonomy" id="1617889"/>
    <lineage>
        <taxon>Bacteria</taxon>
        <taxon>Bacillati</taxon>
        <taxon>Bacillota</taxon>
        <taxon>Bacilli</taxon>
        <taxon>Lactobacillales</taxon>
        <taxon>Lactobacillaceae</taxon>
        <taxon>Companilactobacillus</taxon>
    </lineage>
</organism>
<protein>
    <submittedName>
        <fullName evidence="2">Alpha/beta hydrolase</fullName>
    </submittedName>
</protein>
<dbReference type="PANTHER" id="PTHR43358">
    <property type="entry name" value="ALPHA/BETA-HYDROLASE"/>
    <property type="match status" value="1"/>
</dbReference>
<name>A0A2P4R4T4_9LACO</name>
<dbReference type="SUPFAM" id="SSF53474">
    <property type="entry name" value="alpha/beta-Hydrolases"/>
    <property type="match status" value="1"/>
</dbReference>
<dbReference type="PANTHER" id="PTHR43358:SF4">
    <property type="entry name" value="ALPHA_BETA HYDROLASE FOLD-1 DOMAIN-CONTAINING PROTEIN"/>
    <property type="match status" value="1"/>
</dbReference>
<keyword evidence="2" id="KW-0378">Hydrolase</keyword>
<proteinExistence type="predicted"/>
<feature type="domain" description="Serine aminopeptidase S33" evidence="1">
    <location>
        <begin position="79"/>
        <end position="169"/>
    </location>
</feature>
<dbReference type="EMBL" id="PPWZ01000065">
    <property type="protein sequence ID" value="POH36298.1"/>
    <property type="molecule type" value="Genomic_DNA"/>
</dbReference>
<dbReference type="Gene3D" id="3.40.50.1820">
    <property type="entry name" value="alpha/beta hydrolase"/>
    <property type="match status" value="1"/>
</dbReference>
<dbReference type="InterPro" id="IPR022742">
    <property type="entry name" value="Hydrolase_4"/>
</dbReference>
<evidence type="ECO:0000259" key="1">
    <source>
        <dbReference type="Pfam" id="PF12146"/>
    </source>
</evidence>
<dbReference type="Pfam" id="PF12146">
    <property type="entry name" value="Hydrolase_4"/>
    <property type="match status" value="1"/>
</dbReference>
<sequence length="298" mass="33988">MIIILLILLLLVVLILNAFFLYIQKRGSKALGAEAPKVKMDEGLVEKTNLFLKKPKQEWTIKSSFNDSQLYGWFTDNQKKITVIMVHGFGVDHNSLNVHAQLFDSLGCNILQIDNQAAGKSEGKYLGFGYIESLDLKDWIKKLQKVRPNDKIILFGASMGAATVMLSSKNDLPKNVKLIIEDSGYTSAYDILSYHCQKRYHIKGRLLIHGISLISRVRAGFSYQKTDCRKALSENKIPILFMHGKNDFTVPFEMEHELSTCGQFPKMSYESLGVHIRSYYVDSKNYQEAVEKFLKLYL</sequence>
<dbReference type="InterPro" id="IPR029058">
    <property type="entry name" value="AB_hydrolase_fold"/>
</dbReference>